<dbReference type="PROSITE" id="PS50853">
    <property type="entry name" value="FN3"/>
    <property type="match status" value="1"/>
</dbReference>
<dbReference type="EC" id="3.2.1.-" evidence="7"/>
<dbReference type="InterPro" id="IPR019834">
    <property type="entry name" value="Glyco_hydro_8_CS"/>
</dbReference>
<dbReference type="InterPro" id="IPR036116">
    <property type="entry name" value="FN3_sf"/>
</dbReference>
<dbReference type="EMBL" id="JBIRWE010000006">
    <property type="protein sequence ID" value="MFI1965656.1"/>
    <property type="molecule type" value="Genomic_DNA"/>
</dbReference>
<comment type="caution">
    <text evidence="11">The sequence shown here is derived from an EMBL/GenBank/DDBJ whole genome shotgun (WGS) entry which is preliminary data.</text>
</comment>
<keyword evidence="12" id="KW-1185">Reference proteome</keyword>
<dbReference type="SUPFAM" id="SSF49265">
    <property type="entry name" value="Fibronectin type III"/>
    <property type="match status" value="1"/>
</dbReference>
<protein>
    <recommendedName>
        <fullName evidence="7">Glucanase</fullName>
        <ecNumber evidence="7">3.2.1.-</ecNumber>
    </recommendedName>
</protein>
<dbReference type="PRINTS" id="PR00735">
    <property type="entry name" value="GLHYDRLASE8"/>
</dbReference>
<dbReference type="PROSITE" id="PS00812">
    <property type="entry name" value="GLYCOSYL_HYDROL_F8"/>
    <property type="match status" value="1"/>
</dbReference>
<dbReference type="InterPro" id="IPR012341">
    <property type="entry name" value="6hp_glycosidase-like_sf"/>
</dbReference>
<gene>
    <name evidence="11" type="ORF">ACH429_16340</name>
</gene>
<sequence length="674" mass="71582">MNWKAGPRRLTMTSIAIAVAAMAGSTTAIAVDGGAAEGSSKSTNLLTNPGFETGTLSGWSCTGNLGSVVSSPVHSGSKALKGAVTSSDNAKCTQTVSVQPNTEYTLSGRVQGRHVYIGATGSGQTWADTPGSYQKLTVKFKTGASQTSAQVFLHGWYAQGAYHADDIELIGPGGGQPPVTDPTPGPGEDTEAPTAPGNLRSTGKTHDSVALAWNASQDNVGVTGYDVYRGTTLAAANVTGTTASVNGLTAGTKYTFTVKAKDAAGNVSGQSNTLEVTTEADKDSAKIPFGSHKYSYAKDTTTVSGDRAANDKKVVEYYNDWKAKYLKDNVCGNSNWAAVRSDDASHPYVAEAQGYGLSVLATMAGADPEAKTLFDKVLTYVDDHPSKIDAGLHAAEQDAQCKSVNGSDSATDGDLEIAYALLLADKQWGSTGTHYYKGLALKRIQSIKKSEMVAATKLTNLGDWVTTSSNKDKWENTSRSSDWLIGHFRAFKQATNDTYWDGVVTEHQKAIKKLQDQHAPNTGMLPDFVFDTKTGNPKPAPAGTLESEHDGTYNWNACRDPWRIGVDALTSGDSQSRDAVRKMNAGIKKITGSNANNIKPGYYLDGRPIEDRNYQSAAFVAPFAVAAAASNDQAWLDSLWNKMNSMKSNYYNDSVNLQAMIAVTGNHWAPTQAS</sequence>
<evidence type="ECO:0000313" key="11">
    <source>
        <dbReference type="EMBL" id="MFI1965656.1"/>
    </source>
</evidence>
<reference evidence="11 12" key="1">
    <citation type="submission" date="2024-10" db="EMBL/GenBank/DDBJ databases">
        <title>The Natural Products Discovery Center: Release of the First 8490 Sequenced Strains for Exploring Actinobacteria Biosynthetic Diversity.</title>
        <authorList>
            <person name="Kalkreuter E."/>
            <person name="Kautsar S.A."/>
            <person name="Yang D."/>
            <person name="Bader C.D."/>
            <person name="Teijaro C.N."/>
            <person name="Fluegel L."/>
            <person name="Davis C.M."/>
            <person name="Simpson J.R."/>
            <person name="Lauterbach L."/>
            <person name="Steele A.D."/>
            <person name="Gui C."/>
            <person name="Meng S."/>
            <person name="Li G."/>
            <person name="Viehrig K."/>
            <person name="Ye F."/>
            <person name="Su P."/>
            <person name="Kiefer A.F."/>
            <person name="Nichols A."/>
            <person name="Cepeda A.J."/>
            <person name="Yan W."/>
            <person name="Fan B."/>
            <person name="Jiang Y."/>
            <person name="Adhikari A."/>
            <person name="Zheng C.-J."/>
            <person name="Schuster L."/>
            <person name="Cowan T.M."/>
            <person name="Smanski M.J."/>
            <person name="Chevrette M.G."/>
            <person name="De Carvalho L.P.S."/>
            <person name="Shen B."/>
        </authorList>
    </citation>
    <scope>NUCLEOTIDE SEQUENCE [LARGE SCALE GENOMIC DNA]</scope>
    <source>
        <strain evidence="11 12">NPDC020327</strain>
    </source>
</reference>
<feature type="active site" description="Nucleophile" evidence="6">
    <location>
        <position position="412"/>
    </location>
</feature>
<comment type="similarity">
    <text evidence="1 7">Belongs to the glycosyl hydrolase 8 (cellulase D) family.</text>
</comment>
<dbReference type="Gene3D" id="2.60.40.10">
    <property type="entry name" value="Immunoglobulins"/>
    <property type="match status" value="1"/>
</dbReference>
<dbReference type="SMART" id="SM00060">
    <property type="entry name" value="FN3"/>
    <property type="match status" value="1"/>
</dbReference>
<feature type="region of interest" description="Disordered" evidence="8">
    <location>
        <begin position="168"/>
        <end position="204"/>
    </location>
</feature>
<dbReference type="SUPFAM" id="SSF49785">
    <property type="entry name" value="Galactose-binding domain-like"/>
    <property type="match status" value="1"/>
</dbReference>
<evidence type="ECO:0000259" key="10">
    <source>
        <dbReference type="PROSITE" id="PS50853"/>
    </source>
</evidence>
<keyword evidence="5 7" id="KW-0119">Carbohydrate metabolism</keyword>
<evidence type="ECO:0000256" key="8">
    <source>
        <dbReference type="SAM" id="MobiDB-lite"/>
    </source>
</evidence>
<dbReference type="InterPro" id="IPR003305">
    <property type="entry name" value="CenC_carb-bd"/>
</dbReference>
<feature type="signal peptide" evidence="9">
    <location>
        <begin position="1"/>
        <end position="30"/>
    </location>
</feature>
<evidence type="ECO:0000256" key="4">
    <source>
        <dbReference type="ARBA" id="ARBA00023295"/>
    </source>
</evidence>
<name>A0ABW7UUT4_9ACTN</name>
<dbReference type="CDD" id="cd00063">
    <property type="entry name" value="FN3"/>
    <property type="match status" value="1"/>
</dbReference>
<dbReference type="InterPro" id="IPR008928">
    <property type="entry name" value="6-hairpin_glycosidase_sf"/>
</dbReference>
<dbReference type="Pfam" id="PF00041">
    <property type="entry name" value="fn3"/>
    <property type="match status" value="1"/>
</dbReference>
<dbReference type="RefSeq" id="WP_398718504.1">
    <property type="nucleotide sequence ID" value="NZ_JBIRWE010000006.1"/>
</dbReference>
<keyword evidence="2 9" id="KW-0732">Signal</keyword>
<dbReference type="InterPro" id="IPR013783">
    <property type="entry name" value="Ig-like_fold"/>
</dbReference>
<keyword evidence="4 7" id="KW-0326">Glycosidase</keyword>
<dbReference type="GO" id="GO:0016787">
    <property type="term" value="F:hydrolase activity"/>
    <property type="evidence" value="ECO:0007669"/>
    <property type="project" value="UniProtKB-KW"/>
</dbReference>
<evidence type="ECO:0000256" key="3">
    <source>
        <dbReference type="ARBA" id="ARBA00022801"/>
    </source>
</evidence>
<keyword evidence="5 7" id="KW-0624">Polysaccharide degradation</keyword>
<dbReference type="Pfam" id="PF02018">
    <property type="entry name" value="CBM_4_9"/>
    <property type="match status" value="1"/>
</dbReference>
<dbReference type="Proteomes" id="UP001611548">
    <property type="component" value="Unassembled WGS sequence"/>
</dbReference>
<dbReference type="Gene3D" id="2.60.120.260">
    <property type="entry name" value="Galactose-binding domain-like"/>
    <property type="match status" value="1"/>
</dbReference>
<organism evidence="11 12">
    <name type="scientific">Streptomyces pathocidini</name>
    <dbReference type="NCBI Taxonomy" id="1650571"/>
    <lineage>
        <taxon>Bacteria</taxon>
        <taxon>Bacillati</taxon>
        <taxon>Actinomycetota</taxon>
        <taxon>Actinomycetes</taxon>
        <taxon>Kitasatosporales</taxon>
        <taxon>Streptomycetaceae</taxon>
        <taxon>Streptomyces</taxon>
    </lineage>
</organism>
<evidence type="ECO:0000256" key="9">
    <source>
        <dbReference type="SAM" id="SignalP"/>
    </source>
</evidence>
<dbReference type="InterPro" id="IPR003961">
    <property type="entry name" value="FN3_dom"/>
</dbReference>
<proteinExistence type="inferred from homology"/>
<evidence type="ECO:0000256" key="6">
    <source>
        <dbReference type="PROSITE-ProRule" id="PRU10058"/>
    </source>
</evidence>
<evidence type="ECO:0000256" key="1">
    <source>
        <dbReference type="ARBA" id="ARBA00009209"/>
    </source>
</evidence>
<accession>A0ABW7UUT4</accession>
<dbReference type="Pfam" id="PF01270">
    <property type="entry name" value="Glyco_hydro_8"/>
    <property type="match status" value="1"/>
</dbReference>
<evidence type="ECO:0000313" key="12">
    <source>
        <dbReference type="Proteomes" id="UP001611548"/>
    </source>
</evidence>
<dbReference type="InterPro" id="IPR008979">
    <property type="entry name" value="Galactose-bd-like_sf"/>
</dbReference>
<keyword evidence="3 7" id="KW-0378">Hydrolase</keyword>
<feature type="domain" description="Fibronectin type-III" evidence="10">
    <location>
        <begin position="195"/>
        <end position="281"/>
    </location>
</feature>
<evidence type="ECO:0000256" key="7">
    <source>
        <dbReference type="RuleBase" id="RU361167"/>
    </source>
</evidence>
<dbReference type="SUPFAM" id="SSF48208">
    <property type="entry name" value="Six-hairpin glycosidases"/>
    <property type="match status" value="1"/>
</dbReference>
<feature type="chain" id="PRO_5045144900" description="Glucanase" evidence="9">
    <location>
        <begin position="31"/>
        <end position="674"/>
    </location>
</feature>
<dbReference type="Gene3D" id="1.50.10.10">
    <property type="match status" value="1"/>
</dbReference>
<dbReference type="InterPro" id="IPR002037">
    <property type="entry name" value="Glyco_hydro_8"/>
</dbReference>
<evidence type="ECO:0000256" key="2">
    <source>
        <dbReference type="ARBA" id="ARBA00022729"/>
    </source>
</evidence>
<evidence type="ECO:0000256" key="5">
    <source>
        <dbReference type="ARBA" id="ARBA00023326"/>
    </source>
</evidence>